<proteinExistence type="predicted"/>
<dbReference type="OrthoDB" id="9801841at2"/>
<sequence length="283" mass="30297">MSANLSLHPGNAQWIGQRAEQQDAFGFLGCEARGGRQTGDVLVVLADGMGGLQRGGEASRIAVRTFLDHFTQAGPSTTTPLTATLTQALDAANQAVNALARNTDGEGEVGTTLIAAAVREGRLHWIGVGDSRLYLYRAADGSLTACNDPHNLEHQLWPRVITGELTPDAIAAHPDRDALTSFLSLSEIPEIDTSLRPLPLEPGDRLLLCSDGVDGVLSPEELRAVLPGDPQQAAENLIARLRECALDHQDNATVAILACEPAPDATDSPKRQSWLRRLIGRRR</sequence>
<dbReference type="EMBL" id="WNKT01000008">
    <property type="protein sequence ID" value="MTW20567.1"/>
    <property type="molecule type" value="Genomic_DNA"/>
</dbReference>
<dbReference type="PROSITE" id="PS51746">
    <property type="entry name" value="PPM_2"/>
    <property type="match status" value="1"/>
</dbReference>
<dbReference type="CDD" id="cd00143">
    <property type="entry name" value="PP2Cc"/>
    <property type="match status" value="1"/>
</dbReference>
<organism evidence="2 3">
    <name type="scientific">Allochromatium palmeri</name>
    <dbReference type="NCBI Taxonomy" id="231048"/>
    <lineage>
        <taxon>Bacteria</taxon>
        <taxon>Pseudomonadati</taxon>
        <taxon>Pseudomonadota</taxon>
        <taxon>Gammaproteobacteria</taxon>
        <taxon>Chromatiales</taxon>
        <taxon>Chromatiaceae</taxon>
        <taxon>Allochromatium</taxon>
    </lineage>
</organism>
<evidence type="ECO:0000313" key="2">
    <source>
        <dbReference type="EMBL" id="MTW20567.1"/>
    </source>
</evidence>
<gene>
    <name evidence="2" type="ORF">GJ668_05585</name>
</gene>
<name>A0A6N8EDJ3_9GAMM</name>
<dbReference type="SUPFAM" id="SSF81606">
    <property type="entry name" value="PP2C-like"/>
    <property type="match status" value="1"/>
</dbReference>
<keyword evidence="3" id="KW-1185">Reference proteome</keyword>
<reference evidence="2 3" key="1">
    <citation type="submission" date="2019-11" db="EMBL/GenBank/DDBJ databases">
        <title>Whole-genome sequence of the anaerobic purple sulfur bacterium Allochromatium palmeri DSM 15591.</title>
        <authorList>
            <person name="Kyndt J.A."/>
            <person name="Meyer T.E."/>
        </authorList>
    </citation>
    <scope>NUCLEOTIDE SEQUENCE [LARGE SCALE GENOMIC DNA]</scope>
    <source>
        <strain evidence="2 3">DSM 15591</strain>
    </source>
</reference>
<dbReference type="InterPro" id="IPR036457">
    <property type="entry name" value="PPM-type-like_dom_sf"/>
</dbReference>
<dbReference type="Proteomes" id="UP000434044">
    <property type="component" value="Unassembled WGS sequence"/>
</dbReference>
<dbReference type="SMART" id="SM00332">
    <property type="entry name" value="PP2Cc"/>
    <property type="match status" value="1"/>
</dbReference>
<dbReference type="RefSeq" id="WP_155449165.1">
    <property type="nucleotide sequence ID" value="NZ_WNKT01000008.1"/>
</dbReference>
<protein>
    <submittedName>
        <fullName evidence="2">SpoIIE family protein phosphatase</fullName>
    </submittedName>
</protein>
<dbReference type="Pfam" id="PF13672">
    <property type="entry name" value="PP2C_2"/>
    <property type="match status" value="1"/>
</dbReference>
<evidence type="ECO:0000313" key="3">
    <source>
        <dbReference type="Proteomes" id="UP000434044"/>
    </source>
</evidence>
<evidence type="ECO:0000259" key="1">
    <source>
        <dbReference type="PROSITE" id="PS51746"/>
    </source>
</evidence>
<dbReference type="SMART" id="SM00331">
    <property type="entry name" value="PP2C_SIG"/>
    <property type="match status" value="1"/>
</dbReference>
<dbReference type="InterPro" id="IPR001932">
    <property type="entry name" value="PPM-type_phosphatase-like_dom"/>
</dbReference>
<comment type="caution">
    <text evidence="2">The sequence shown here is derived from an EMBL/GenBank/DDBJ whole genome shotgun (WGS) entry which is preliminary data.</text>
</comment>
<dbReference type="Gene3D" id="3.60.40.10">
    <property type="entry name" value="PPM-type phosphatase domain"/>
    <property type="match status" value="1"/>
</dbReference>
<feature type="domain" description="PPM-type phosphatase" evidence="1">
    <location>
        <begin position="6"/>
        <end position="259"/>
    </location>
</feature>
<accession>A0A6N8EDJ3</accession>
<dbReference type="AlphaFoldDB" id="A0A6N8EDJ3"/>